<accession>A0ABN7WZ57</accession>
<comment type="caution">
    <text evidence="2">The sequence shown here is derived from an EMBL/GenBank/DDBJ whole genome shotgun (WGS) entry which is preliminary data.</text>
</comment>
<reference evidence="2 3" key="1">
    <citation type="submission" date="2021-06" db="EMBL/GenBank/DDBJ databases">
        <authorList>
            <person name="Kallberg Y."/>
            <person name="Tangrot J."/>
            <person name="Rosling A."/>
        </authorList>
    </citation>
    <scope>NUCLEOTIDE SEQUENCE [LARGE SCALE GENOMIC DNA]</scope>
    <source>
        <strain evidence="2 3">120-4 pot B 10/14</strain>
    </source>
</reference>
<feature type="non-terminal residue" evidence="2">
    <location>
        <position position="84"/>
    </location>
</feature>
<feature type="non-terminal residue" evidence="2">
    <location>
        <position position="1"/>
    </location>
</feature>
<dbReference type="EMBL" id="CAJVQB010073110">
    <property type="protein sequence ID" value="CAG8843641.1"/>
    <property type="molecule type" value="Genomic_DNA"/>
</dbReference>
<evidence type="ECO:0000313" key="3">
    <source>
        <dbReference type="Proteomes" id="UP000789901"/>
    </source>
</evidence>
<evidence type="ECO:0000313" key="2">
    <source>
        <dbReference type="EMBL" id="CAG8843641.1"/>
    </source>
</evidence>
<dbReference type="Proteomes" id="UP000789901">
    <property type="component" value="Unassembled WGS sequence"/>
</dbReference>
<evidence type="ECO:0000256" key="1">
    <source>
        <dbReference type="SAM" id="MobiDB-lite"/>
    </source>
</evidence>
<protein>
    <submittedName>
        <fullName evidence="2">21422_t:CDS:1</fullName>
    </submittedName>
</protein>
<sequence length="84" mass="9881">DDQLDEIDGLVFDPREEMENNKPGLEDNLNSEIDEIANNLESSYSNERSNKNNEVYNKIFNEIDKNKVNKLEFEDEIDEIDKIE</sequence>
<proteinExistence type="predicted"/>
<name>A0ABN7WZ57_GIGMA</name>
<organism evidence="2 3">
    <name type="scientific">Gigaspora margarita</name>
    <dbReference type="NCBI Taxonomy" id="4874"/>
    <lineage>
        <taxon>Eukaryota</taxon>
        <taxon>Fungi</taxon>
        <taxon>Fungi incertae sedis</taxon>
        <taxon>Mucoromycota</taxon>
        <taxon>Glomeromycotina</taxon>
        <taxon>Glomeromycetes</taxon>
        <taxon>Diversisporales</taxon>
        <taxon>Gigasporaceae</taxon>
        <taxon>Gigaspora</taxon>
    </lineage>
</organism>
<keyword evidence="3" id="KW-1185">Reference proteome</keyword>
<gene>
    <name evidence="2" type="ORF">GMARGA_LOCUS36651</name>
</gene>
<feature type="region of interest" description="Disordered" evidence="1">
    <location>
        <begin position="1"/>
        <end position="28"/>
    </location>
</feature>